<dbReference type="Pfam" id="PF14238">
    <property type="entry name" value="DUF4340"/>
    <property type="match status" value="1"/>
</dbReference>
<evidence type="ECO:0000313" key="3">
    <source>
        <dbReference type="Proteomes" id="UP000178109"/>
    </source>
</evidence>
<feature type="domain" description="DUF4340" evidence="1">
    <location>
        <begin position="74"/>
        <end position="209"/>
    </location>
</feature>
<protein>
    <recommendedName>
        <fullName evidence="1">DUF4340 domain-containing protein</fullName>
    </recommendedName>
</protein>
<organism evidence="2 3">
    <name type="scientific">Candidatus Komeilibacteria bacterium RIFCSPLOWO2_02_FULL_48_11</name>
    <dbReference type="NCBI Taxonomy" id="1798553"/>
    <lineage>
        <taxon>Bacteria</taxon>
        <taxon>Candidatus Komeiliibacteriota</taxon>
    </lineage>
</organism>
<accession>A0A1G2BT02</accession>
<gene>
    <name evidence="2" type="ORF">A3H70_03465</name>
</gene>
<dbReference type="Proteomes" id="UP000178109">
    <property type="component" value="Unassembled WGS sequence"/>
</dbReference>
<comment type="caution">
    <text evidence="2">The sequence shown here is derived from an EMBL/GenBank/DDBJ whole genome shotgun (WGS) entry which is preliminary data.</text>
</comment>
<name>A0A1G2BT02_9BACT</name>
<sequence>MSLPISKFKNIFILLGVLALLLVGLGVYQGQTASKNKRNPASFFGVNFDKVTKIRVTGTNGLYENILEKKKDDWIVASAGDYLINPKYIDDLKDILQNMPKGELASRDKGKHEELQVDKVGIALQAWQGDTLVADAVIGKEGPGFTFTYIRKADSDNVYLVPQNIRPIFNRTDWRDKRVWIFDPKKVTAIDWRYKDVEISLLKTKDGWRQISPISTPSSDEKVGPELVKLSDLYASNIDEQISRKDAGLESKKLDIRIELTFETGEKDALIVGDKIKDKEEYYVARENGKLIYTLDSYTVEETLKKEIGAF</sequence>
<reference evidence="2 3" key="1">
    <citation type="journal article" date="2016" name="Nat. Commun.">
        <title>Thousands of microbial genomes shed light on interconnected biogeochemical processes in an aquifer system.</title>
        <authorList>
            <person name="Anantharaman K."/>
            <person name="Brown C.T."/>
            <person name="Hug L.A."/>
            <person name="Sharon I."/>
            <person name="Castelle C.J."/>
            <person name="Probst A.J."/>
            <person name="Thomas B.C."/>
            <person name="Singh A."/>
            <person name="Wilkins M.J."/>
            <person name="Karaoz U."/>
            <person name="Brodie E.L."/>
            <person name="Williams K.H."/>
            <person name="Hubbard S.S."/>
            <person name="Banfield J.F."/>
        </authorList>
    </citation>
    <scope>NUCLEOTIDE SEQUENCE [LARGE SCALE GENOMIC DNA]</scope>
</reference>
<evidence type="ECO:0000313" key="2">
    <source>
        <dbReference type="EMBL" id="OGY92273.1"/>
    </source>
</evidence>
<dbReference type="EMBL" id="MHKO01000025">
    <property type="protein sequence ID" value="OGY92273.1"/>
    <property type="molecule type" value="Genomic_DNA"/>
</dbReference>
<proteinExistence type="predicted"/>
<dbReference type="InterPro" id="IPR025641">
    <property type="entry name" value="DUF4340"/>
</dbReference>
<dbReference type="STRING" id="1798553.A3H70_03465"/>
<evidence type="ECO:0000259" key="1">
    <source>
        <dbReference type="Pfam" id="PF14238"/>
    </source>
</evidence>
<dbReference type="AlphaFoldDB" id="A0A1G2BT02"/>